<protein>
    <submittedName>
        <fullName evidence="1">Uncharacterized protein</fullName>
    </submittedName>
</protein>
<gene>
    <name evidence="1" type="ordered locus">Bcep18194_A5629</name>
</gene>
<dbReference type="Proteomes" id="UP000002705">
    <property type="component" value="Chromosome 1"/>
</dbReference>
<dbReference type="AlphaFoldDB" id="Q39E93"/>
<evidence type="ECO:0000313" key="1">
    <source>
        <dbReference type="EMBL" id="ABB09223.1"/>
    </source>
</evidence>
<keyword evidence="2" id="KW-1185">Reference proteome</keyword>
<name>Q39E93_BURL3</name>
<sequence>MACLANASLISTAPAALISAYVAWVAYQQYRTNREKLRLDLYDRRFGVYTAAIDFYHVLPRYDDNNLPPHQEAHRAFIKAVRESRFLFGRDNEIVSILEEMHTRAARIMGFREGGQALRFSDPAEFHKLFTVQQNDYLWIGGTEGLLRLESALAPFLDFKKASSQ</sequence>
<proteinExistence type="predicted"/>
<organism evidence="1 2">
    <name type="scientific">Burkholderia lata (strain ATCC 17760 / DSM 23089 / LMG 22485 / NCIMB 9086 / R18194 / 383)</name>
    <dbReference type="NCBI Taxonomy" id="482957"/>
    <lineage>
        <taxon>Bacteria</taxon>
        <taxon>Pseudomonadati</taxon>
        <taxon>Pseudomonadota</taxon>
        <taxon>Betaproteobacteria</taxon>
        <taxon>Burkholderiales</taxon>
        <taxon>Burkholderiaceae</taxon>
        <taxon>Burkholderia</taxon>
        <taxon>Burkholderia cepacia complex</taxon>
    </lineage>
</organism>
<evidence type="ECO:0000313" key="2">
    <source>
        <dbReference type="Proteomes" id="UP000002705"/>
    </source>
</evidence>
<dbReference type="PATRIC" id="fig|482957.22.peg.2598"/>
<dbReference type="GeneID" id="45099494"/>
<dbReference type="EMBL" id="CP000151">
    <property type="protein sequence ID" value="ABB09223.1"/>
    <property type="molecule type" value="Genomic_DNA"/>
</dbReference>
<reference evidence="1" key="1">
    <citation type="submission" date="2009-01" db="EMBL/GenBank/DDBJ databases">
        <title>Complete sequence of chromosome 1 of Burkholderia sp. 383.</title>
        <authorList>
            <consortium name="US DOE Joint Genome Institute"/>
            <person name="Copeland A."/>
            <person name="Lucas S."/>
            <person name="Lapidus A."/>
            <person name="Barry K."/>
            <person name="Detter J.C."/>
            <person name="Glavina T."/>
            <person name="Hammon N."/>
            <person name="Israni S."/>
            <person name="Pitluck S."/>
            <person name="Chain P."/>
            <person name="Malfatti S."/>
            <person name="Shin M."/>
            <person name="Vergez L."/>
            <person name="Schmutz J."/>
            <person name="Larimer F."/>
            <person name="Land M."/>
            <person name="Kyrpides N."/>
            <person name="Lykidis A."/>
            <person name="Richardson P."/>
        </authorList>
    </citation>
    <scope>NUCLEOTIDE SEQUENCE</scope>
    <source>
        <strain evidence="1">383</strain>
    </source>
</reference>
<dbReference type="RefSeq" id="WP_011352749.1">
    <property type="nucleotide sequence ID" value="NC_007510.1"/>
</dbReference>
<dbReference type="KEGG" id="bur:Bcep18194_A5629"/>
<dbReference type="HOGENOM" id="CLU_1607749_0_0_4"/>
<accession>Q39E93</accession>